<evidence type="ECO:0000256" key="4">
    <source>
        <dbReference type="ARBA" id="ARBA00022692"/>
    </source>
</evidence>
<evidence type="ECO:0000256" key="2">
    <source>
        <dbReference type="ARBA" id="ARBA00022448"/>
    </source>
</evidence>
<name>A0ABY5W745_9ACTN</name>
<dbReference type="InterPro" id="IPR050171">
    <property type="entry name" value="MFS_Transporters"/>
</dbReference>
<feature type="transmembrane region" description="Helical" evidence="7">
    <location>
        <begin position="298"/>
        <end position="322"/>
    </location>
</feature>
<dbReference type="Gene3D" id="1.20.1250.20">
    <property type="entry name" value="MFS general substrate transporter like domains"/>
    <property type="match status" value="2"/>
</dbReference>
<keyword evidence="3" id="KW-1003">Cell membrane</keyword>
<feature type="transmembrane region" description="Helical" evidence="7">
    <location>
        <begin position="12"/>
        <end position="35"/>
    </location>
</feature>
<dbReference type="SUPFAM" id="SSF103473">
    <property type="entry name" value="MFS general substrate transporter"/>
    <property type="match status" value="1"/>
</dbReference>
<keyword evidence="4 7" id="KW-0812">Transmembrane</keyword>
<dbReference type="Proteomes" id="UP001059617">
    <property type="component" value="Chromosome"/>
</dbReference>
<reference evidence="9" key="1">
    <citation type="submission" date="2021-04" db="EMBL/GenBank/DDBJ databases">
        <authorList>
            <person name="Hartkoorn R.C."/>
            <person name="Beaudoing E."/>
            <person name="Hot D."/>
        </authorList>
    </citation>
    <scope>NUCLEOTIDE SEQUENCE</scope>
    <source>
        <strain evidence="9">NRRL B-16292</strain>
    </source>
</reference>
<evidence type="ECO:0000256" key="6">
    <source>
        <dbReference type="ARBA" id="ARBA00023136"/>
    </source>
</evidence>
<dbReference type="InterPro" id="IPR020846">
    <property type="entry name" value="MFS_dom"/>
</dbReference>
<keyword evidence="6 7" id="KW-0472">Membrane</keyword>
<feature type="transmembrane region" description="Helical" evidence="7">
    <location>
        <begin position="77"/>
        <end position="96"/>
    </location>
</feature>
<feature type="transmembrane region" description="Helical" evidence="7">
    <location>
        <begin position="102"/>
        <end position="124"/>
    </location>
</feature>
<evidence type="ECO:0000259" key="8">
    <source>
        <dbReference type="PROSITE" id="PS50850"/>
    </source>
</evidence>
<feature type="domain" description="Major facilitator superfamily (MFS) profile" evidence="8">
    <location>
        <begin position="12"/>
        <end position="385"/>
    </location>
</feature>
<keyword evidence="5 7" id="KW-1133">Transmembrane helix</keyword>
<dbReference type="InterPro" id="IPR011701">
    <property type="entry name" value="MFS"/>
</dbReference>
<protein>
    <submittedName>
        <fullName evidence="9">MFS transporter</fullName>
    </submittedName>
</protein>
<evidence type="ECO:0000256" key="7">
    <source>
        <dbReference type="SAM" id="Phobius"/>
    </source>
</evidence>
<dbReference type="PROSITE" id="PS50850">
    <property type="entry name" value="MFS"/>
    <property type="match status" value="1"/>
</dbReference>
<dbReference type="PANTHER" id="PTHR23517">
    <property type="entry name" value="RESISTANCE PROTEIN MDTM, PUTATIVE-RELATED-RELATED"/>
    <property type="match status" value="1"/>
</dbReference>
<gene>
    <name evidence="9" type="ORF">Dfulv_13310</name>
</gene>
<evidence type="ECO:0000313" key="10">
    <source>
        <dbReference type="Proteomes" id="UP001059617"/>
    </source>
</evidence>
<organism evidence="9 10">
    <name type="scientific">Dactylosporangium fulvum</name>
    <dbReference type="NCBI Taxonomy" id="53359"/>
    <lineage>
        <taxon>Bacteria</taxon>
        <taxon>Bacillati</taxon>
        <taxon>Actinomycetota</taxon>
        <taxon>Actinomycetes</taxon>
        <taxon>Micromonosporales</taxon>
        <taxon>Micromonosporaceae</taxon>
        <taxon>Dactylosporangium</taxon>
    </lineage>
</organism>
<keyword evidence="2" id="KW-0813">Transport</keyword>
<evidence type="ECO:0000256" key="5">
    <source>
        <dbReference type="ARBA" id="ARBA00022989"/>
    </source>
</evidence>
<accession>A0ABY5W745</accession>
<feature type="transmembrane region" description="Helical" evidence="7">
    <location>
        <begin position="334"/>
        <end position="356"/>
    </location>
</feature>
<feature type="transmembrane region" description="Helical" evidence="7">
    <location>
        <begin position="213"/>
        <end position="235"/>
    </location>
</feature>
<feature type="transmembrane region" description="Helical" evidence="7">
    <location>
        <begin position="247"/>
        <end position="267"/>
    </location>
</feature>
<dbReference type="InterPro" id="IPR036259">
    <property type="entry name" value="MFS_trans_sf"/>
</dbReference>
<feature type="transmembrane region" description="Helical" evidence="7">
    <location>
        <begin position="136"/>
        <end position="157"/>
    </location>
</feature>
<reference evidence="9" key="2">
    <citation type="submission" date="2022-09" db="EMBL/GenBank/DDBJ databases">
        <title>Biosynthetic gene clusters of Dactylosporangioum fulvum.</title>
        <authorList>
            <person name="Caradec T."/>
        </authorList>
    </citation>
    <scope>NUCLEOTIDE SEQUENCE</scope>
    <source>
        <strain evidence="9">NRRL B-16292</strain>
    </source>
</reference>
<sequence>MLTRSRGGPARTLIVVVAGCGLTYWTWTLVGPIGLELGNRHGLDPGTWALIGVVPILVGVLFRTPAGMLADRFGARVVLPAVSLASAVAVLALAMAGSVAALVVVACAAGLAAGAVPAGAGAIVRAFPPGRRGSALSVLAAGLCLAAAAGIASRVLPDVDRRHGLFVLAGVELGYALLAAVLLHDRPDPAVRSTDGHPTAPTLFRIPATRHLAVWYGVSCGGIVVFDLVLPSYLIRTYAVPEVRAEIGTAAAVGLAAAACLLGGWLCRRRSPTAVLRTCYAVVAVMLLLLAFQPPLAWAAAPALAGAAIGVGTAFGTVLALIGRTAPPAHAGAVAGVISAAGSAVTILPALLVTAVHGIEGSYTIAVMLLAGGAVASAGNLHARRTWLSAAVAFPAPAAGASEAATTVVSLSAREVRAHLGDVTVALAALATRHELVIVYAGRDPAPGTCHGYSLVAGLRRHLPAHTVLAITAGTPPHPHETAAVADLLETGAVPVVLVTGGDPAPTARLLADGVHADQVVHLAPDRVEGLIPHARRPAGPAPSRPLLR</sequence>
<feature type="transmembrane region" description="Helical" evidence="7">
    <location>
        <begin position="163"/>
        <end position="183"/>
    </location>
</feature>
<dbReference type="EMBL" id="CP073720">
    <property type="protein sequence ID" value="UWP85146.1"/>
    <property type="molecule type" value="Genomic_DNA"/>
</dbReference>
<dbReference type="Pfam" id="PF07690">
    <property type="entry name" value="MFS_1"/>
    <property type="match status" value="1"/>
</dbReference>
<comment type="subcellular location">
    <subcellularLocation>
        <location evidence="1">Cell membrane</location>
        <topology evidence="1">Multi-pass membrane protein</topology>
    </subcellularLocation>
</comment>
<feature type="transmembrane region" description="Helical" evidence="7">
    <location>
        <begin position="274"/>
        <end position="292"/>
    </location>
</feature>
<dbReference type="RefSeq" id="WP_259863218.1">
    <property type="nucleotide sequence ID" value="NZ_CP073720.1"/>
</dbReference>
<evidence type="ECO:0000256" key="1">
    <source>
        <dbReference type="ARBA" id="ARBA00004651"/>
    </source>
</evidence>
<keyword evidence="10" id="KW-1185">Reference proteome</keyword>
<evidence type="ECO:0000313" key="9">
    <source>
        <dbReference type="EMBL" id="UWP85146.1"/>
    </source>
</evidence>
<proteinExistence type="predicted"/>
<evidence type="ECO:0000256" key="3">
    <source>
        <dbReference type="ARBA" id="ARBA00022475"/>
    </source>
</evidence>
<feature type="transmembrane region" description="Helical" evidence="7">
    <location>
        <begin position="47"/>
        <end position="65"/>
    </location>
</feature>
<feature type="transmembrane region" description="Helical" evidence="7">
    <location>
        <begin position="362"/>
        <end position="381"/>
    </location>
</feature>